<evidence type="ECO:0000313" key="3">
    <source>
        <dbReference type="Proteomes" id="UP000006727"/>
    </source>
</evidence>
<keyword evidence="3" id="KW-1185">Reference proteome</keyword>
<proteinExistence type="predicted"/>
<reference evidence="1 3" key="1">
    <citation type="journal article" date="2008" name="Science">
        <title>The Physcomitrella genome reveals evolutionary insights into the conquest of land by plants.</title>
        <authorList>
            <person name="Rensing S."/>
            <person name="Lang D."/>
            <person name="Zimmer A."/>
            <person name="Terry A."/>
            <person name="Salamov A."/>
            <person name="Shapiro H."/>
            <person name="Nishiyama T."/>
            <person name="Perroud P.-F."/>
            <person name="Lindquist E."/>
            <person name="Kamisugi Y."/>
            <person name="Tanahashi T."/>
            <person name="Sakakibara K."/>
            <person name="Fujita T."/>
            <person name="Oishi K."/>
            <person name="Shin-I T."/>
            <person name="Kuroki Y."/>
            <person name="Toyoda A."/>
            <person name="Suzuki Y."/>
            <person name="Hashimoto A."/>
            <person name="Yamaguchi K."/>
            <person name="Sugano A."/>
            <person name="Kohara Y."/>
            <person name="Fujiyama A."/>
            <person name="Anterola A."/>
            <person name="Aoki S."/>
            <person name="Ashton N."/>
            <person name="Barbazuk W.B."/>
            <person name="Barker E."/>
            <person name="Bennetzen J."/>
            <person name="Bezanilla M."/>
            <person name="Blankenship R."/>
            <person name="Cho S.H."/>
            <person name="Dutcher S."/>
            <person name="Estelle M."/>
            <person name="Fawcett J.A."/>
            <person name="Gundlach H."/>
            <person name="Hanada K."/>
            <person name="Heyl A."/>
            <person name="Hicks K.A."/>
            <person name="Hugh J."/>
            <person name="Lohr M."/>
            <person name="Mayer K."/>
            <person name="Melkozernov A."/>
            <person name="Murata T."/>
            <person name="Nelson D."/>
            <person name="Pils B."/>
            <person name="Prigge M."/>
            <person name="Reiss B."/>
            <person name="Renner T."/>
            <person name="Rombauts S."/>
            <person name="Rushton P."/>
            <person name="Sanderfoot A."/>
            <person name="Schween G."/>
            <person name="Shiu S.-H."/>
            <person name="Stueber K."/>
            <person name="Theodoulou F.L."/>
            <person name="Tu H."/>
            <person name="Van de Peer Y."/>
            <person name="Verrier P.J."/>
            <person name="Waters E."/>
            <person name="Wood A."/>
            <person name="Yang L."/>
            <person name="Cove D."/>
            <person name="Cuming A."/>
            <person name="Hasebe M."/>
            <person name="Lucas S."/>
            <person name="Mishler D.B."/>
            <person name="Reski R."/>
            <person name="Grigoriev I."/>
            <person name="Quatrano R.S."/>
            <person name="Boore J.L."/>
        </authorList>
    </citation>
    <scope>NUCLEOTIDE SEQUENCE [LARGE SCALE GENOMIC DNA]</scope>
    <source>
        <strain evidence="2 3">cv. Gransden 2004</strain>
    </source>
</reference>
<dbReference type="EMBL" id="ABEU02000021">
    <property type="protein sequence ID" value="PNR31909.1"/>
    <property type="molecule type" value="Genomic_DNA"/>
</dbReference>
<sequence>MRKFLKDSYASTYAANNVKRAFDKLMKVLFSPEQERKLVIEQAGKKDHQANPLKLSLVTPFNTPLQIRTTATLFEFPQYFDLYKFEFTQQSSAKQAVKTKMSSCGGSLALGGSDSGCYIPLVEHTHSYLFRQRLLMQIGYGRCSLADVEEKPA</sequence>
<gene>
    <name evidence="2" type="primary">LOC112274468</name>
    <name evidence="1" type="ORF">PHYPA_026032</name>
</gene>
<reference evidence="2" key="3">
    <citation type="submission" date="2020-12" db="UniProtKB">
        <authorList>
            <consortium name="EnsemblPlants"/>
        </authorList>
    </citation>
    <scope>IDENTIFICATION</scope>
</reference>
<accession>A0A2K1IRK5</accession>
<dbReference type="Proteomes" id="UP000006727">
    <property type="component" value="Chromosome 21"/>
</dbReference>
<dbReference type="PaxDb" id="3218-PP1S235_111V6.1"/>
<protein>
    <submittedName>
        <fullName evidence="1 2">Uncharacterized protein</fullName>
    </submittedName>
</protein>
<dbReference type="Gramene" id="Pp3c21_11090V3.1">
    <property type="protein sequence ID" value="Pp3c21_11090V3.1"/>
    <property type="gene ID" value="Pp3c21_11090"/>
</dbReference>
<dbReference type="EnsemblPlants" id="Pp3c21_11090V3.1">
    <property type="protein sequence ID" value="Pp3c21_11090V3.1"/>
    <property type="gene ID" value="Pp3c21_11090"/>
</dbReference>
<reference evidence="1 3" key="2">
    <citation type="journal article" date="2018" name="Plant J.">
        <title>The Physcomitrella patens chromosome-scale assembly reveals moss genome structure and evolution.</title>
        <authorList>
            <person name="Lang D."/>
            <person name="Ullrich K.K."/>
            <person name="Murat F."/>
            <person name="Fuchs J."/>
            <person name="Jenkins J."/>
            <person name="Haas F.B."/>
            <person name="Piednoel M."/>
            <person name="Gundlach H."/>
            <person name="Van Bel M."/>
            <person name="Meyberg R."/>
            <person name="Vives C."/>
            <person name="Morata J."/>
            <person name="Symeonidi A."/>
            <person name="Hiss M."/>
            <person name="Muchero W."/>
            <person name="Kamisugi Y."/>
            <person name="Saleh O."/>
            <person name="Blanc G."/>
            <person name="Decker E.L."/>
            <person name="van Gessel N."/>
            <person name="Grimwood J."/>
            <person name="Hayes R.D."/>
            <person name="Graham S.W."/>
            <person name="Gunter L.E."/>
            <person name="McDaniel S.F."/>
            <person name="Hoernstein S.N.W."/>
            <person name="Larsson A."/>
            <person name="Li F.W."/>
            <person name="Perroud P.F."/>
            <person name="Phillips J."/>
            <person name="Ranjan P."/>
            <person name="Rokshar D.S."/>
            <person name="Rothfels C.J."/>
            <person name="Schneider L."/>
            <person name="Shu S."/>
            <person name="Stevenson D.W."/>
            <person name="Thummler F."/>
            <person name="Tillich M."/>
            <person name="Villarreal Aguilar J.C."/>
            <person name="Widiez T."/>
            <person name="Wong G.K."/>
            <person name="Wymore A."/>
            <person name="Zhang Y."/>
            <person name="Zimmer A.D."/>
            <person name="Quatrano R.S."/>
            <person name="Mayer K.F.X."/>
            <person name="Goodstein D."/>
            <person name="Casacuberta J.M."/>
            <person name="Vandepoele K."/>
            <person name="Reski R."/>
            <person name="Cuming A.C."/>
            <person name="Tuskan G.A."/>
            <person name="Maumus F."/>
            <person name="Salse J."/>
            <person name="Schmutz J."/>
            <person name="Rensing S.A."/>
        </authorList>
    </citation>
    <scope>NUCLEOTIDE SEQUENCE [LARGE SCALE GENOMIC DNA]</scope>
    <source>
        <strain evidence="2 3">cv. Gransden 2004</strain>
    </source>
</reference>
<name>A0A2K1IRK5_PHYPA</name>
<evidence type="ECO:0000313" key="1">
    <source>
        <dbReference type="EMBL" id="PNR31909.1"/>
    </source>
</evidence>
<organism evidence="1">
    <name type="scientific">Physcomitrium patens</name>
    <name type="common">Spreading-leaved earth moss</name>
    <name type="synonym">Physcomitrella patens</name>
    <dbReference type="NCBI Taxonomy" id="3218"/>
    <lineage>
        <taxon>Eukaryota</taxon>
        <taxon>Viridiplantae</taxon>
        <taxon>Streptophyta</taxon>
        <taxon>Embryophyta</taxon>
        <taxon>Bryophyta</taxon>
        <taxon>Bryophytina</taxon>
        <taxon>Bryopsida</taxon>
        <taxon>Funariidae</taxon>
        <taxon>Funariales</taxon>
        <taxon>Funariaceae</taxon>
        <taxon>Physcomitrium</taxon>
    </lineage>
</organism>
<dbReference type="AlphaFoldDB" id="A0A2K1IRK5"/>
<evidence type="ECO:0000313" key="2">
    <source>
        <dbReference type="EnsemblPlants" id="Pp3c21_11090V3.1"/>
    </source>
</evidence>